<protein>
    <submittedName>
        <fullName evidence="2">Uncharacterized protein</fullName>
    </submittedName>
</protein>
<comment type="caution">
    <text evidence="2">The sequence shown here is derived from an EMBL/GenBank/DDBJ whole genome shotgun (WGS) entry which is preliminary data.</text>
</comment>
<evidence type="ECO:0000313" key="2">
    <source>
        <dbReference type="EMBL" id="VEL23992.1"/>
    </source>
</evidence>
<evidence type="ECO:0000313" key="3">
    <source>
        <dbReference type="Proteomes" id="UP000784294"/>
    </source>
</evidence>
<feature type="compositionally biased region" description="Basic and acidic residues" evidence="1">
    <location>
        <begin position="142"/>
        <end position="151"/>
    </location>
</feature>
<evidence type="ECO:0000256" key="1">
    <source>
        <dbReference type="SAM" id="MobiDB-lite"/>
    </source>
</evidence>
<proteinExistence type="predicted"/>
<reference evidence="2" key="1">
    <citation type="submission" date="2018-11" db="EMBL/GenBank/DDBJ databases">
        <authorList>
            <consortium name="Pathogen Informatics"/>
        </authorList>
    </citation>
    <scope>NUCLEOTIDE SEQUENCE</scope>
</reference>
<gene>
    <name evidence="2" type="ORF">PXEA_LOCUS17432</name>
</gene>
<dbReference type="Proteomes" id="UP000784294">
    <property type="component" value="Unassembled WGS sequence"/>
</dbReference>
<dbReference type="EMBL" id="CAAALY010065151">
    <property type="protein sequence ID" value="VEL23992.1"/>
    <property type="molecule type" value="Genomic_DNA"/>
</dbReference>
<keyword evidence="3" id="KW-1185">Reference proteome</keyword>
<sequence>MPVLPSRRPASAELAFFPLASAQPLIHSPTCPLVHSSTHAFTGSCPVRSRQTGCSRNFLRVLDLPLHAEVPSSSRLVMGPPSRLTLSPSDLGRLKRLCLTVCLLVCGHGASAVGLPGKMTLPPAPGLDESPESRESGLGGESGRRAGERVHCPQSGPMVRTAVGAYCGLRREVAFSDSPASEVHVFYGKPNRPRP</sequence>
<accession>A0A448WZC9</accession>
<feature type="region of interest" description="Disordered" evidence="1">
    <location>
        <begin position="117"/>
        <end position="154"/>
    </location>
</feature>
<organism evidence="2 3">
    <name type="scientific">Protopolystoma xenopodis</name>
    <dbReference type="NCBI Taxonomy" id="117903"/>
    <lineage>
        <taxon>Eukaryota</taxon>
        <taxon>Metazoa</taxon>
        <taxon>Spiralia</taxon>
        <taxon>Lophotrochozoa</taxon>
        <taxon>Platyhelminthes</taxon>
        <taxon>Monogenea</taxon>
        <taxon>Polyopisthocotylea</taxon>
        <taxon>Polystomatidea</taxon>
        <taxon>Polystomatidae</taxon>
        <taxon>Protopolystoma</taxon>
    </lineage>
</organism>
<dbReference type="AlphaFoldDB" id="A0A448WZC9"/>
<name>A0A448WZC9_9PLAT</name>